<gene>
    <name evidence="7" type="ORF">BSYN_01740</name>
</gene>
<evidence type="ECO:0000313" key="8">
    <source>
        <dbReference type="Proteomes" id="UP001496674"/>
    </source>
</evidence>
<dbReference type="Pfam" id="PF07940">
    <property type="entry name" value="Hepar_II_III_C"/>
    <property type="match status" value="1"/>
</dbReference>
<dbReference type="RefSeq" id="WP_353332385.1">
    <property type="nucleotide sequence ID" value="NZ_AP028055.1"/>
</dbReference>
<dbReference type="SUPFAM" id="SSF48230">
    <property type="entry name" value="Chondroitin AC/alginate lyase"/>
    <property type="match status" value="1"/>
</dbReference>
<feature type="domain" description="Heparinase II/III-like C-terminal" evidence="5">
    <location>
        <begin position="398"/>
        <end position="615"/>
    </location>
</feature>
<dbReference type="InterPro" id="IPR054646">
    <property type="entry name" value="HepC"/>
</dbReference>
<proteinExistence type="predicted"/>
<dbReference type="Proteomes" id="UP001496674">
    <property type="component" value="Chromosome"/>
</dbReference>
<dbReference type="EMBL" id="AP028055">
    <property type="protein sequence ID" value="BEG97909.1"/>
    <property type="molecule type" value="Genomic_DNA"/>
</dbReference>
<dbReference type="InterPro" id="IPR012480">
    <property type="entry name" value="Hepar_II_III_C"/>
</dbReference>
<dbReference type="Pfam" id="PF16889">
    <property type="entry name" value="Hepar_II_III_N"/>
    <property type="match status" value="1"/>
</dbReference>
<reference evidence="7 8" key="1">
    <citation type="submission" date="2023-04" db="EMBL/GenBank/DDBJ databases">
        <title>Draft genome sequence of acteroides sedimenti strain YN3PY1.</title>
        <authorList>
            <person name="Yoshida N."/>
        </authorList>
    </citation>
    <scope>NUCLEOTIDE SEQUENCE [LARGE SCALE GENOMIC DNA]</scope>
    <source>
        <strain evidence="7 8">YN3PY1</strain>
    </source>
</reference>
<protein>
    <submittedName>
        <fullName evidence="7">Heparinase</fullName>
    </submittedName>
</protein>
<dbReference type="PANTHER" id="PTHR39210">
    <property type="entry name" value="HEPARIN-SULFATE LYASE"/>
    <property type="match status" value="1"/>
</dbReference>
<name>A0ABM8IDV9_9BACE</name>
<evidence type="ECO:0000256" key="3">
    <source>
        <dbReference type="ARBA" id="ARBA00022764"/>
    </source>
</evidence>
<evidence type="ECO:0000256" key="1">
    <source>
        <dbReference type="ARBA" id="ARBA00004418"/>
    </source>
</evidence>
<dbReference type="NCBIfam" id="NF045573">
    <property type="entry name" value="Hepsulflyase_CFB"/>
    <property type="match status" value="1"/>
</dbReference>
<dbReference type="InterPro" id="IPR008929">
    <property type="entry name" value="Chondroitin_lyas"/>
</dbReference>
<dbReference type="Gene3D" id="2.70.98.70">
    <property type="match status" value="1"/>
</dbReference>
<accession>A0ABM8IDV9</accession>
<evidence type="ECO:0000256" key="2">
    <source>
        <dbReference type="ARBA" id="ARBA00022729"/>
    </source>
</evidence>
<organism evidence="7 8">
    <name type="scientific">Bacteroides sedimenti</name>
    <dbReference type="NCBI Taxonomy" id="2136147"/>
    <lineage>
        <taxon>Bacteria</taxon>
        <taxon>Pseudomonadati</taxon>
        <taxon>Bacteroidota</taxon>
        <taxon>Bacteroidia</taxon>
        <taxon>Bacteroidales</taxon>
        <taxon>Bacteroidaceae</taxon>
        <taxon>Bacteroides</taxon>
    </lineage>
</organism>
<keyword evidence="4" id="KW-0456">Lyase</keyword>
<dbReference type="PANTHER" id="PTHR39210:SF1">
    <property type="entry name" value="HEPARIN-SULFATE LYASE"/>
    <property type="match status" value="1"/>
</dbReference>
<evidence type="ECO:0000259" key="5">
    <source>
        <dbReference type="Pfam" id="PF07940"/>
    </source>
</evidence>
<keyword evidence="2" id="KW-0732">Signal</keyword>
<evidence type="ECO:0000313" key="7">
    <source>
        <dbReference type="EMBL" id="BEG97909.1"/>
    </source>
</evidence>
<dbReference type="InterPro" id="IPR031680">
    <property type="entry name" value="Hepar_II_III_N"/>
</dbReference>
<evidence type="ECO:0000259" key="6">
    <source>
        <dbReference type="Pfam" id="PF16889"/>
    </source>
</evidence>
<sequence>MKKRINYICLIVLLLLPKLMWAQQLRTEVFDLLDLNRPGLEEVKKLHNKGQDEKAAEALLKYYKNRTSVKHPDVNLAKVKISKEEQKWADDALNHTFFVHKGYQPSLNYGKDINWQYWPVKDNELRWQLHRHKWFTPMGKAYRLSGDEKYAKEWALQYMDWIKKNPLIPLKKNEYEMQTKPFSDSIKENVRFAWRPLEVSNRLQDQTAQFLYFISSPSFTPDFLTEFLMNYHKHAVHIMGNYSDQGNHLLFEAQRMIYAGTFFPEFKEAETWRRSGIDILNKEINVQVYKDGGQFELDPHYHLAAINIFYKAIQIADVNNFRNEFPQSYLDTVEKMIMIYINYCFPDYTNPCFSDAKITDKKEIIDNLKTWSKVFPQNKQIQYFATEGKKGELPDYLSNAFKTSGFYVFRSSWGDDATMMVLKAGPKAFWHCQPDNGTFELWMNGKNLFPDSGSYVYEGEGEVSQLRKWFRQTKVHNTLTLNNANLDSTESVCKLWNGKGNIQKLVVENPSYKGLKHRRSVFFVDNKFFVIVDEAVGNAKGNVAIHYGLCEGKTNLDKENMTVASDFDGNSNVVLKCFGPKGMTMNKEEGWRSKTYRERAERTSVAFETQKNTDEAVRYITVIYPVTDKNEQPAISAQFNNKSYSDNSLDITVKVGVEKNKLGVENKKEGVENKKLGVKNYKLSYKY</sequence>
<dbReference type="Gene3D" id="1.50.10.100">
    <property type="entry name" value="Chondroitin AC/alginate lyase"/>
    <property type="match status" value="1"/>
</dbReference>
<feature type="domain" description="Heparin-sulfate lyase N-terminal" evidence="6">
    <location>
        <begin position="29"/>
        <end position="383"/>
    </location>
</feature>
<keyword evidence="8" id="KW-1185">Reference proteome</keyword>
<evidence type="ECO:0000256" key="4">
    <source>
        <dbReference type="ARBA" id="ARBA00023239"/>
    </source>
</evidence>
<comment type="subcellular location">
    <subcellularLocation>
        <location evidence="1">Periplasm</location>
    </subcellularLocation>
</comment>
<keyword evidence="3" id="KW-0574">Periplasm</keyword>